<gene>
    <name evidence="1" type="ORF">SAMN05216591_5116</name>
</gene>
<keyword evidence="2" id="KW-1185">Reference proteome</keyword>
<accession>A0ABY0NUH8</accession>
<dbReference type="RefSeq" id="WP_156791910.1">
    <property type="nucleotide sequence ID" value="NZ_LT629689.1"/>
</dbReference>
<dbReference type="GeneID" id="78557648"/>
<proteinExistence type="predicted"/>
<organism evidence="1 2">
    <name type="scientific">Pseudomonas extremaustralis</name>
    <dbReference type="NCBI Taxonomy" id="359110"/>
    <lineage>
        <taxon>Bacteria</taxon>
        <taxon>Pseudomonadati</taxon>
        <taxon>Pseudomonadota</taxon>
        <taxon>Gammaproteobacteria</taxon>
        <taxon>Pseudomonadales</taxon>
        <taxon>Pseudomonadaceae</taxon>
        <taxon>Pseudomonas</taxon>
    </lineage>
</organism>
<protein>
    <submittedName>
        <fullName evidence="1">Uncharacterized protein</fullName>
    </submittedName>
</protein>
<dbReference type="EMBL" id="LT629689">
    <property type="protein sequence ID" value="SDG15607.1"/>
    <property type="molecule type" value="Genomic_DNA"/>
</dbReference>
<name>A0ABY0NUH8_9PSED</name>
<sequence length="47" mass="5373">MAAHEQLNIFQSAMYEVPDFAKPMNPITRARPKRSIFEISIGLDIKP</sequence>
<evidence type="ECO:0000313" key="2">
    <source>
        <dbReference type="Proteomes" id="UP000182858"/>
    </source>
</evidence>
<dbReference type="Proteomes" id="UP000182858">
    <property type="component" value="Chromosome I"/>
</dbReference>
<evidence type="ECO:0000313" key="1">
    <source>
        <dbReference type="EMBL" id="SDG15607.1"/>
    </source>
</evidence>
<reference evidence="1 2" key="1">
    <citation type="submission" date="2016-10" db="EMBL/GenBank/DDBJ databases">
        <authorList>
            <person name="Varghese N."/>
            <person name="Submissions S."/>
        </authorList>
    </citation>
    <scope>NUCLEOTIDE SEQUENCE [LARGE SCALE GENOMIC DNA]</scope>
    <source>
        <strain evidence="1 2">DSM 17835</strain>
    </source>
</reference>